<feature type="compositionally biased region" description="Basic residues" evidence="1">
    <location>
        <begin position="407"/>
        <end position="431"/>
    </location>
</feature>
<dbReference type="EMBL" id="UINC01002070">
    <property type="protein sequence ID" value="SUZ92573.1"/>
    <property type="molecule type" value="Genomic_DNA"/>
</dbReference>
<feature type="region of interest" description="Disordered" evidence="1">
    <location>
        <begin position="407"/>
        <end position="469"/>
    </location>
</feature>
<accession>A0A381RUH7</accession>
<feature type="compositionally biased region" description="Basic residues" evidence="1">
    <location>
        <begin position="450"/>
        <end position="463"/>
    </location>
</feature>
<evidence type="ECO:0000313" key="2">
    <source>
        <dbReference type="EMBL" id="SUZ92573.1"/>
    </source>
</evidence>
<feature type="region of interest" description="Disordered" evidence="1">
    <location>
        <begin position="353"/>
        <end position="394"/>
    </location>
</feature>
<organism evidence="2">
    <name type="scientific">marine metagenome</name>
    <dbReference type="NCBI Taxonomy" id="408172"/>
    <lineage>
        <taxon>unclassified sequences</taxon>
        <taxon>metagenomes</taxon>
        <taxon>ecological metagenomes</taxon>
    </lineage>
</organism>
<gene>
    <name evidence="2" type="ORF">METZ01_LOCUS45427</name>
</gene>
<feature type="compositionally biased region" description="Basic residues" evidence="1">
    <location>
        <begin position="359"/>
        <end position="374"/>
    </location>
</feature>
<proteinExistence type="predicted"/>
<dbReference type="AlphaFoldDB" id="A0A381RUH7"/>
<evidence type="ECO:0000256" key="1">
    <source>
        <dbReference type="SAM" id="MobiDB-lite"/>
    </source>
</evidence>
<protein>
    <submittedName>
        <fullName evidence="2">Uncharacterized protein</fullName>
    </submittedName>
</protein>
<reference evidence="2" key="1">
    <citation type="submission" date="2018-05" db="EMBL/GenBank/DDBJ databases">
        <authorList>
            <person name="Lanie J.A."/>
            <person name="Ng W.-L."/>
            <person name="Kazmierczak K.M."/>
            <person name="Andrzejewski T.M."/>
            <person name="Davidsen T.M."/>
            <person name="Wayne K.J."/>
            <person name="Tettelin H."/>
            <person name="Glass J.I."/>
            <person name="Rusch D."/>
            <person name="Podicherti R."/>
            <person name="Tsui H.-C.T."/>
            <person name="Winkler M.E."/>
        </authorList>
    </citation>
    <scope>NUCLEOTIDE SEQUENCE</scope>
</reference>
<feature type="compositionally biased region" description="Basic and acidic residues" evidence="1">
    <location>
        <begin position="376"/>
        <end position="389"/>
    </location>
</feature>
<sequence>MKPTLSKKTVQTPADIKKAEAVKVEQKIRRATGSDAQILLRAKRRFGHVKRGRPKKSKIDVNPELERLNWRTNVVPIAVGTSAGTTASAAGLIGTGYTLPSAHAQVVGTQVTTPTSSNPLMARTATPTSSNPLGGIIAIGQDFYTGVANVGADYAGMVDPRTYQEKLIKSATYDKHGYEVTSAVYKDPPESKSHVWKVQDAAMEQAVQFVFDRPEFERLSKEGNLPFDTALSKASKVAPAQLVGGLVAEAGIWIGTAGLGRAVWGVSRGVKLSRVAAKAIGEEKGTVPKVYGKHVDFVERVSFPTTIRGGAKRGLKEAAASMRIDPFGFGAIPIPKFVTPKIPLIGGKKIPLIGGKGSTRTKHSLPKGPRKTTSKMRADVKTKGMEDKRKPKPHMWWQKDLKITPKKTAPKKTTIKKTTTKKTTTKKKWRPNYKEQKKLITQRWASKGTKQSKKKGNKKKKLSKSSYAKNIARKYPMSTAFGVGATGVGGYAALAGHSP</sequence>
<name>A0A381RUH7_9ZZZZ</name>